<feature type="region of interest" description="Disordered" evidence="2">
    <location>
        <begin position="330"/>
        <end position="356"/>
    </location>
</feature>
<evidence type="ECO:0000313" key="4">
    <source>
        <dbReference type="Proteomes" id="UP000250321"/>
    </source>
</evidence>
<proteinExistence type="predicted"/>
<accession>A0A314UMF4</accession>
<keyword evidence="1" id="KW-0539">Nucleus</keyword>
<organism evidence="3 4">
    <name type="scientific">Prunus yedoensis var. nudiflora</name>
    <dbReference type="NCBI Taxonomy" id="2094558"/>
    <lineage>
        <taxon>Eukaryota</taxon>
        <taxon>Viridiplantae</taxon>
        <taxon>Streptophyta</taxon>
        <taxon>Embryophyta</taxon>
        <taxon>Tracheophyta</taxon>
        <taxon>Spermatophyta</taxon>
        <taxon>Magnoliopsida</taxon>
        <taxon>eudicotyledons</taxon>
        <taxon>Gunneridae</taxon>
        <taxon>Pentapetalae</taxon>
        <taxon>rosids</taxon>
        <taxon>fabids</taxon>
        <taxon>Rosales</taxon>
        <taxon>Rosaceae</taxon>
        <taxon>Amygdaloideae</taxon>
        <taxon>Amygdaleae</taxon>
        <taxon>Prunus</taxon>
    </lineage>
</organism>
<name>A0A314UMF4_PRUYE</name>
<dbReference type="STRING" id="2094558.A0A314UMF4"/>
<dbReference type="InterPro" id="IPR036529">
    <property type="entry name" value="KIX_dom_sf"/>
</dbReference>
<dbReference type="Gene3D" id="1.10.246.20">
    <property type="entry name" value="Coactivator CBP, KIX domain"/>
    <property type="match status" value="1"/>
</dbReference>
<sequence>MPRSGPRPYECVRRAWHSERHQPMRGSLIKEIFRVVNEIHSSATRKNKEWQDKLPIVVLKAEEIMYSKANSEAEYMDLKTLWDRTNDAINTIIRRDEGTETGDFLQPCIEAALNLGCIPRRTSRSQRHTNPRCYLIPITSDVPSISPSVVENASQRDYTSNSQFRPHCPNFVKPKSMTTHLGFESSRFPVVQNNDCTAMKFSIASENIPPSSYDQFSPRESKATSNFSSYPLHYANFPQFEELKPGFLILPKPVSDPIEPAKMGVISNLLCNGDKSNDNTQTDTRDNTENPCTVGCDLSLRLGPLSTQYSIGENSYLEEVKDVDAQEGTMCSDQSQPQFDRQPSFIGKGNEYGPRDSYSSRLNFEGEYMNVQATMRKRKAAFNHPTGDTKFYRQPELPFSHLTGSMRNGGL</sequence>
<dbReference type="AlphaFoldDB" id="A0A314UMF4"/>
<comment type="caution">
    <text evidence="3">The sequence shown here is derived from an EMBL/GenBank/DDBJ whole genome shotgun (WGS) entry which is preliminary data.</text>
</comment>
<evidence type="ECO:0008006" key="5">
    <source>
        <dbReference type="Google" id="ProtNLM"/>
    </source>
</evidence>
<dbReference type="Proteomes" id="UP000250321">
    <property type="component" value="Unassembled WGS sequence"/>
</dbReference>
<protein>
    <recommendedName>
        <fullName evidence="5">Histone acetyltransferase</fullName>
    </recommendedName>
</protein>
<dbReference type="PANTHER" id="PTHR35300:SF5">
    <property type="entry name" value="HISTONE ACETYLTRANSFERASE"/>
    <property type="match status" value="1"/>
</dbReference>
<evidence type="ECO:0000313" key="3">
    <source>
        <dbReference type="EMBL" id="PQM38697.1"/>
    </source>
</evidence>
<evidence type="ECO:0000256" key="1">
    <source>
        <dbReference type="ARBA" id="ARBA00023242"/>
    </source>
</evidence>
<feature type="compositionally biased region" description="Polar residues" evidence="2">
    <location>
        <begin position="330"/>
        <end position="341"/>
    </location>
</feature>
<gene>
    <name evidence="3" type="ORF">Pyn_05329</name>
</gene>
<evidence type="ECO:0000256" key="2">
    <source>
        <dbReference type="SAM" id="MobiDB-lite"/>
    </source>
</evidence>
<dbReference type="EMBL" id="PJQY01003287">
    <property type="protein sequence ID" value="PQM38697.1"/>
    <property type="molecule type" value="Genomic_DNA"/>
</dbReference>
<dbReference type="PANTHER" id="PTHR35300">
    <property type="entry name" value="COACTIVATOR CBP, KIX DOMAIN-CONTAINING PROTEIN-RELATED"/>
    <property type="match status" value="1"/>
</dbReference>
<reference evidence="3 4" key="1">
    <citation type="submission" date="2018-02" db="EMBL/GenBank/DDBJ databases">
        <title>Draft genome of wild Prunus yedoensis var. nudiflora.</title>
        <authorList>
            <person name="Baek S."/>
            <person name="Kim J.-H."/>
            <person name="Choi K."/>
            <person name="Kim G.-B."/>
            <person name="Cho A."/>
            <person name="Jang H."/>
            <person name="Shin C.-H."/>
            <person name="Yu H.-J."/>
            <person name="Mun J.-H."/>
        </authorList>
    </citation>
    <scope>NUCLEOTIDE SEQUENCE [LARGE SCALE GENOMIC DNA]</scope>
    <source>
        <strain evidence="4">cv. Jeju island</strain>
        <tissue evidence="3">Leaf</tissue>
    </source>
</reference>
<dbReference type="OrthoDB" id="1937968at2759"/>
<dbReference type="GO" id="GO:0003712">
    <property type="term" value="F:transcription coregulator activity"/>
    <property type="evidence" value="ECO:0007669"/>
    <property type="project" value="InterPro"/>
</dbReference>
<keyword evidence="4" id="KW-1185">Reference proteome</keyword>
<dbReference type="GO" id="GO:0006355">
    <property type="term" value="P:regulation of DNA-templated transcription"/>
    <property type="evidence" value="ECO:0007669"/>
    <property type="project" value="InterPro"/>
</dbReference>